<evidence type="ECO:0000313" key="6">
    <source>
        <dbReference type="Ensembl" id="ENSSLUP00000039675.1"/>
    </source>
</evidence>
<dbReference type="PRINTS" id="PR01543">
    <property type="entry name" value="ANATRNSFRASE"/>
</dbReference>
<evidence type="ECO:0000256" key="4">
    <source>
        <dbReference type="ARBA" id="ARBA00023315"/>
    </source>
</evidence>
<dbReference type="Pfam" id="PF00797">
    <property type="entry name" value="Acetyltransf_2"/>
    <property type="match status" value="1"/>
</dbReference>
<reference evidence="6" key="1">
    <citation type="submission" date="2025-08" db="UniProtKB">
        <authorList>
            <consortium name="Ensembl"/>
        </authorList>
    </citation>
    <scope>IDENTIFICATION</scope>
</reference>
<dbReference type="Proteomes" id="UP000694568">
    <property type="component" value="Unplaced"/>
</dbReference>
<dbReference type="PANTHER" id="PTHR11786">
    <property type="entry name" value="N-HYDROXYARYLAMINE O-ACETYLTRANSFERASE"/>
    <property type="match status" value="1"/>
</dbReference>
<evidence type="ECO:0000256" key="5">
    <source>
        <dbReference type="RuleBase" id="RU003452"/>
    </source>
</evidence>
<dbReference type="Gene3D" id="3.30.2140.20">
    <property type="match status" value="1"/>
</dbReference>
<dbReference type="InterPro" id="IPR053710">
    <property type="entry name" value="Arylamine_NAT_domain_sf"/>
</dbReference>
<keyword evidence="4 5" id="KW-0012">Acyltransferase</keyword>
<dbReference type="SUPFAM" id="SSF54001">
    <property type="entry name" value="Cysteine proteinases"/>
    <property type="match status" value="1"/>
</dbReference>
<keyword evidence="7" id="KW-1185">Reference proteome</keyword>
<evidence type="ECO:0000256" key="2">
    <source>
        <dbReference type="ARBA" id="ARBA00012701"/>
    </source>
</evidence>
<protein>
    <recommendedName>
        <fullName evidence="2">arylamine N-acetyltransferase</fullName>
        <ecNumber evidence="2">2.3.1.5</ecNumber>
    </recommendedName>
</protein>
<dbReference type="InterPro" id="IPR038765">
    <property type="entry name" value="Papain-like_cys_pep_sf"/>
</dbReference>
<dbReference type="AlphaFoldDB" id="A0A8C9ZG60"/>
<reference evidence="6" key="2">
    <citation type="submission" date="2025-09" db="UniProtKB">
        <authorList>
            <consortium name="Ensembl"/>
        </authorList>
    </citation>
    <scope>IDENTIFICATION</scope>
</reference>
<dbReference type="GeneTree" id="ENSGT00390000012054"/>
<evidence type="ECO:0000256" key="1">
    <source>
        <dbReference type="ARBA" id="ARBA00006547"/>
    </source>
</evidence>
<comment type="similarity">
    <text evidence="1 5">Belongs to the arylamine N-acetyltransferase family.</text>
</comment>
<dbReference type="GO" id="GO:0004060">
    <property type="term" value="F:arylamine N-acetyltransferase activity"/>
    <property type="evidence" value="ECO:0007669"/>
    <property type="project" value="UniProtKB-EC"/>
</dbReference>
<name>A0A8C9ZG60_SANLU</name>
<dbReference type="InterPro" id="IPR001447">
    <property type="entry name" value="Arylamine_N-AcTrfase"/>
</dbReference>
<sequence>MLAELYLSRIGFAGPAEPSLEVLRSVHIRHLLSVPFENLTVHSGGRVQLDLPLLYDKIVNQRRGGFCFENNGLFSWLLSKLGFRVTLLSGQVKNMITGCYGPPFDHLVLMVSLDGQRWLCDVGFGAACFSAPLSLETSEPQEQGHRVYRITQHMGMHFLEWQRDESRGADGDWTEIYKFTLEPRCLEDFAEMCRYHQSSPCSIFFCKSLCTVLKKGGRLTYMGRRLTSTTFPTKGTGEVLQTTNRELKDEEIPGILAEEFGIVLNSPLIPKDETITPPPVMY</sequence>
<dbReference type="PANTHER" id="PTHR11786:SF3">
    <property type="entry name" value="ARYLAMINE N-ACETYLTRANSFERASE"/>
    <property type="match status" value="1"/>
</dbReference>
<evidence type="ECO:0000256" key="3">
    <source>
        <dbReference type="ARBA" id="ARBA00022679"/>
    </source>
</evidence>
<dbReference type="EC" id="2.3.1.5" evidence="2"/>
<dbReference type="Ensembl" id="ENSSLUT00000040965.1">
    <property type="protein sequence ID" value="ENSSLUP00000039675.1"/>
    <property type="gene ID" value="ENSSLUG00000017775.1"/>
</dbReference>
<evidence type="ECO:0000313" key="7">
    <source>
        <dbReference type="Proteomes" id="UP000694568"/>
    </source>
</evidence>
<dbReference type="FunFam" id="3.30.2140.20:FF:000001">
    <property type="entry name" value="Arylamine N-acetyltransferase 1"/>
    <property type="match status" value="1"/>
</dbReference>
<keyword evidence="3 5" id="KW-0808">Transferase</keyword>
<gene>
    <name evidence="6" type="primary">LOC116037943</name>
</gene>
<proteinExistence type="inferred from homology"/>
<accession>A0A8C9ZG60</accession>
<organism evidence="6 7">
    <name type="scientific">Sander lucioperca</name>
    <name type="common">Pike-perch</name>
    <name type="synonym">Perca lucioperca</name>
    <dbReference type="NCBI Taxonomy" id="283035"/>
    <lineage>
        <taxon>Eukaryota</taxon>
        <taxon>Metazoa</taxon>
        <taxon>Chordata</taxon>
        <taxon>Craniata</taxon>
        <taxon>Vertebrata</taxon>
        <taxon>Euteleostomi</taxon>
        <taxon>Actinopterygii</taxon>
        <taxon>Neopterygii</taxon>
        <taxon>Teleostei</taxon>
        <taxon>Neoteleostei</taxon>
        <taxon>Acanthomorphata</taxon>
        <taxon>Eupercaria</taxon>
        <taxon>Perciformes</taxon>
        <taxon>Percoidei</taxon>
        <taxon>Percidae</taxon>
        <taxon>Luciopercinae</taxon>
        <taxon>Sander</taxon>
    </lineage>
</organism>